<gene>
    <name evidence="2" type="ORF">FHS74_003956</name>
</gene>
<comment type="caution">
    <text evidence="2">The sequence shown here is derived from an EMBL/GenBank/DDBJ whole genome shotgun (WGS) entry which is preliminary data.</text>
</comment>
<reference evidence="2 3" key="1">
    <citation type="submission" date="2020-08" db="EMBL/GenBank/DDBJ databases">
        <title>Genomic Encyclopedia of Type Strains, Phase IV (KMG-IV): sequencing the most valuable type-strain genomes for metagenomic binning, comparative biology and taxonomic classification.</title>
        <authorList>
            <person name="Goeker M."/>
        </authorList>
    </citation>
    <scope>NUCLEOTIDE SEQUENCE [LARGE SCALE GENOMIC DNA]</scope>
    <source>
        <strain evidence="2 3">DSM 22198</strain>
    </source>
</reference>
<proteinExistence type="predicted"/>
<keyword evidence="1" id="KW-0812">Transmembrane</keyword>
<keyword evidence="3" id="KW-1185">Reference proteome</keyword>
<dbReference type="EMBL" id="JACIIZ010000011">
    <property type="protein sequence ID" value="MBB6253387.1"/>
    <property type="molecule type" value="Genomic_DNA"/>
</dbReference>
<accession>A0A7X0B082</accession>
<dbReference type="Proteomes" id="UP000539175">
    <property type="component" value="Unassembled WGS sequence"/>
</dbReference>
<evidence type="ECO:0000313" key="2">
    <source>
        <dbReference type="EMBL" id="MBB6253387.1"/>
    </source>
</evidence>
<keyword evidence="1" id="KW-0472">Membrane</keyword>
<evidence type="ECO:0000313" key="3">
    <source>
        <dbReference type="Proteomes" id="UP000539175"/>
    </source>
</evidence>
<feature type="transmembrane region" description="Helical" evidence="1">
    <location>
        <begin position="12"/>
        <end position="31"/>
    </location>
</feature>
<evidence type="ECO:0000256" key="1">
    <source>
        <dbReference type="SAM" id="Phobius"/>
    </source>
</evidence>
<dbReference type="Pfam" id="PF10741">
    <property type="entry name" value="T2SSM_b"/>
    <property type="match status" value="1"/>
</dbReference>
<dbReference type="AlphaFoldDB" id="A0A7X0B082"/>
<sequence length="186" mass="19573">MARPDLRPGVAILLIVGVVSALVYTAAVPLFERATVAMERRQARAAQLAMARAAAAQREELERRVSFLQHRVDEGALFNHGASADMVQGSVQGTIRAAAQSGGLAIRALDSRTETIGGTHYRLTTHVSASGGFEAINAALAQLEAARPLLLPRDVRIKAATTGPSDGPPVLSVDLDIDAYADLVTP</sequence>
<dbReference type="RefSeq" id="WP_184803787.1">
    <property type="nucleotide sequence ID" value="NZ_JACIIZ010000011.1"/>
</dbReference>
<organism evidence="2 3">
    <name type="scientific">Nitrospirillum iridis</name>
    <dbReference type="NCBI Taxonomy" id="765888"/>
    <lineage>
        <taxon>Bacteria</taxon>
        <taxon>Pseudomonadati</taxon>
        <taxon>Pseudomonadota</taxon>
        <taxon>Alphaproteobacteria</taxon>
        <taxon>Rhodospirillales</taxon>
        <taxon>Azospirillaceae</taxon>
        <taxon>Nitrospirillum</taxon>
    </lineage>
</organism>
<protein>
    <recommendedName>
        <fullName evidence="4">General secretion pathway protein GspM</fullName>
    </recommendedName>
</protein>
<evidence type="ECO:0008006" key="4">
    <source>
        <dbReference type="Google" id="ProtNLM"/>
    </source>
</evidence>
<dbReference type="InterPro" id="IPR034756">
    <property type="entry name" value="T2SSM_b"/>
</dbReference>
<keyword evidence="1" id="KW-1133">Transmembrane helix</keyword>
<name>A0A7X0B082_9PROT</name>
<dbReference type="NCBIfam" id="NF040576">
    <property type="entry name" value="T2SS_GspM_XpsM"/>
    <property type="match status" value="1"/>
</dbReference>